<keyword evidence="5 8" id="KW-0067">ATP-binding</keyword>
<dbReference type="InterPro" id="IPR050166">
    <property type="entry name" value="ABC_transporter_ATP-bind"/>
</dbReference>
<dbReference type="Gene3D" id="3.40.50.300">
    <property type="entry name" value="P-loop containing nucleotide triphosphate hydrolases"/>
    <property type="match status" value="1"/>
</dbReference>
<dbReference type="InterPro" id="IPR027417">
    <property type="entry name" value="P-loop_NTPase"/>
</dbReference>
<dbReference type="InterPro" id="IPR003439">
    <property type="entry name" value="ABC_transporter-like_ATP-bd"/>
</dbReference>
<sequence length="264" mass="29043">MSLVLKNIEKTFEKGTINENHVLRNLCLEIEDGGFVSIIGSNGAGKSTLMNVIAGVLFPDSGTVSLDGVDVTKDGVTKRSKDISRVFQDPKMGTATRMTVEQNMAIALKRGKSRSFSPGVKKEDRELYKTALEELGLGLENRLKSSVEFLSGGQRQALTLVMSTLVKPKLLLLDEHTAALDPKTSAMVMNLTDKIVKKNNLTTVMITHNMEHAIEYGDRLVMLHEGHVVVDIKGEEKKDLTVAKLLELFKKNSGSNIINDDMML</sequence>
<keyword evidence="9" id="KW-1185">Reference proteome</keyword>
<evidence type="ECO:0000256" key="2">
    <source>
        <dbReference type="ARBA" id="ARBA00022448"/>
    </source>
</evidence>
<protein>
    <submittedName>
        <fullName evidence="8">ATP-binding cassette domain-containing protein</fullName>
    </submittedName>
</protein>
<evidence type="ECO:0000259" key="7">
    <source>
        <dbReference type="PROSITE" id="PS50893"/>
    </source>
</evidence>
<evidence type="ECO:0000256" key="6">
    <source>
        <dbReference type="ARBA" id="ARBA00023136"/>
    </source>
</evidence>
<evidence type="ECO:0000313" key="8">
    <source>
        <dbReference type="EMBL" id="QGS08478.1"/>
    </source>
</evidence>
<dbReference type="RefSeq" id="WP_004633512.1">
    <property type="nucleotide sequence ID" value="NZ_CP046314.1"/>
</dbReference>
<dbReference type="GO" id="GO:0016887">
    <property type="term" value="F:ATP hydrolysis activity"/>
    <property type="evidence" value="ECO:0007669"/>
    <property type="project" value="InterPro"/>
</dbReference>
<evidence type="ECO:0000256" key="1">
    <source>
        <dbReference type="ARBA" id="ARBA00004202"/>
    </source>
</evidence>
<dbReference type="SUPFAM" id="SSF52540">
    <property type="entry name" value="P-loop containing nucleoside triphosphate hydrolases"/>
    <property type="match status" value="1"/>
</dbReference>
<dbReference type="InterPro" id="IPR017871">
    <property type="entry name" value="ABC_transporter-like_CS"/>
</dbReference>
<dbReference type="PANTHER" id="PTHR42788:SF7">
    <property type="entry name" value="NITRATE ABC TRANSPORTER ATP-BINDING PROTEIN"/>
    <property type="match status" value="1"/>
</dbReference>
<name>A0AAP9HBG5_9BACL</name>
<dbReference type="GO" id="GO:0005886">
    <property type="term" value="C:plasma membrane"/>
    <property type="evidence" value="ECO:0007669"/>
    <property type="project" value="UniProtKB-SubCell"/>
</dbReference>
<dbReference type="PROSITE" id="PS00211">
    <property type="entry name" value="ABC_TRANSPORTER_1"/>
    <property type="match status" value="1"/>
</dbReference>
<evidence type="ECO:0000256" key="3">
    <source>
        <dbReference type="ARBA" id="ARBA00022475"/>
    </source>
</evidence>
<accession>A0AAP9HBG5</accession>
<dbReference type="EMBL" id="CP046314">
    <property type="protein sequence ID" value="QGS08478.1"/>
    <property type="molecule type" value="Genomic_DNA"/>
</dbReference>
<proteinExistence type="predicted"/>
<dbReference type="PANTHER" id="PTHR42788">
    <property type="entry name" value="TAURINE IMPORT ATP-BINDING PROTEIN-RELATED"/>
    <property type="match status" value="1"/>
</dbReference>
<reference evidence="8 9" key="1">
    <citation type="submission" date="2019-11" db="EMBL/GenBank/DDBJ databases">
        <title>FDA dAtabase for Regulatory Grade micrObial Sequences (FDA-ARGOS): Supporting development and validation of Infectious Disease Dx tests.</title>
        <authorList>
            <person name="Turner S."/>
            <person name="Byrd R."/>
            <person name="Tallon L."/>
            <person name="Sadzewicz L."/>
            <person name="Vavikolanu K."/>
            <person name="Mehta A."/>
            <person name="Aluvathingal J."/>
            <person name="Nadendla S."/>
            <person name="Myers T."/>
            <person name="Yan Y."/>
            <person name="Sichtig H."/>
        </authorList>
    </citation>
    <scope>NUCLEOTIDE SEQUENCE [LARGE SCALE GENOMIC DNA]</scope>
    <source>
        <strain evidence="8 9">FDAARGOS_741</strain>
    </source>
</reference>
<keyword evidence="4" id="KW-0547">Nucleotide-binding</keyword>
<keyword evidence="3" id="KW-1003">Cell membrane</keyword>
<feature type="domain" description="ABC transporter" evidence="7">
    <location>
        <begin position="3"/>
        <end position="250"/>
    </location>
</feature>
<evidence type="ECO:0000313" key="9">
    <source>
        <dbReference type="Proteomes" id="UP000425411"/>
    </source>
</evidence>
<dbReference type="SMART" id="SM00382">
    <property type="entry name" value="AAA"/>
    <property type="match status" value="1"/>
</dbReference>
<keyword evidence="2" id="KW-0813">Transport</keyword>
<dbReference type="GO" id="GO:0005524">
    <property type="term" value="F:ATP binding"/>
    <property type="evidence" value="ECO:0007669"/>
    <property type="project" value="UniProtKB-KW"/>
</dbReference>
<dbReference type="PROSITE" id="PS50893">
    <property type="entry name" value="ABC_TRANSPORTER_2"/>
    <property type="match status" value="1"/>
</dbReference>
<organism evidence="8 9">
    <name type="scientific">Gemella morbillorum</name>
    <dbReference type="NCBI Taxonomy" id="29391"/>
    <lineage>
        <taxon>Bacteria</taxon>
        <taxon>Bacillati</taxon>
        <taxon>Bacillota</taxon>
        <taxon>Bacilli</taxon>
        <taxon>Bacillales</taxon>
        <taxon>Gemellaceae</taxon>
        <taxon>Gemella</taxon>
    </lineage>
</organism>
<evidence type="ECO:0000256" key="4">
    <source>
        <dbReference type="ARBA" id="ARBA00022741"/>
    </source>
</evidence>
<dbReference type="Proteomes" id="UP000425411">
    <property type="component" value="Chromosome"/>
</dbReference>
<gene>
    <name evidence="8" type="ORF">FOC49_00590</name>
</gene>
<dbReference type="Pfam" id="PF00005">
    <property type="entry name" value="ABC_tran"/>
    <property type="match status" value="1"/>
</dbReference>
<dbReference type="AlphaFoldDB" id="A0AAP9HBG5"/>
<comment type="subcellular location">
    <subcellularLocation>
        <location evidence="1">Cell membrane</location>
        <topology evidence="1">Peripheral membrane protein</topology>
    </subcellularLocation>
</comment>
<keyword evidence="6" id="KW-0472">Membrane</keyword>
<evidence type="ECO:0000256" key="5">
    <source>
        <dbReference type="ARBA" id="ARBA00022840"/>
    </source>
</evidence>
<dbReference type="InterPro" id="IPR003593">
    <property type="entry name" value="AAA+_ATPase"/>
</dbReference>